<comment type="caution">
    <text evidence="2">The sequence shown here is derived from an EMBL/GenBank/DDBJ whole genome shotgun (WGS) entry which is preliminary data.</text>
</comment>
<feature type="transmembrane region" description="Helical" evidence="1">
    <location>
        <begin position="115"/>
        <end position="145"/>
    </location>
</feature>
<accession>A0ABR7N4V0</accession>
<dbReference type="EMBL" id="JACRSX010000032">
    <property type="protein sequence ID" value="MBC8563626.1"/>
    <property type="molecule type" value="Genomic_DNA"/>
</dbReference>
<evidence type="ECO:0000313" key="2">
    <source>
        <dbReference type="EMBL" id="MBC8563626.1"/>
    </source>
</evidence>
<evidence type="ECO:0000256" key="1">
    <source>
        <dbReference type="SAM" id="Phobius"/>
    </source>
</evidence>
<gene>
    <name evidence="2" type="ORF">H8704_13550</name>
</gene>
<dbReference type="Proteomes" id="UP000606193">
    <property type="component" value="Unassembled WGS sequence"/>
</dbReference>
<keyword evidence="1" id="KW-1133">Transmembrane helix</keyword>
<feature type="transmembrane region" description="Helical" evidence="1">
    <location>
        <begin position="186"/>
        <end position="204"/>
    </location>
</feature>
<keyword evidence="3" id="KW-1185">Reference proteome</keyword>
<dbReference type="RefSeq" id="WP_249298619.1">
    <property type="nucleotide sequence ID" value="NZ_JACRSX010000032.1"/>
</dbReference>
<organism evidence="2 3">
    <name type="scientific">Jutongia huaianensis</name>
    <dbReference type="NCBI Taxonomy" id="2763668"/>
    <lineage>
        <taxon>Bacteria</taxon>
        <taxon>Bacillati</taxon>
        <taxon>Bacillota</taxon>
        <taxon>Clostridia</taxon>
        <taxon>Lachnospirales</taxon>
        <taxon>Lachnospiraceae</taxon>
        <taxon>Jutongia</taxon>
    </lineage>
</organism>
<keyword evidence="1" id="KW-0812">Transmembrane</keyword>
<keyword evidence="1" id="KW-0472">Membrane</keyword>
<evidence type="ECO:0000313" key="3">
    <source>
        <dbReference type="Proteomes" id="UP000606193"/>
    </source>
</evidence>
<proteinExistence type="predicted"/>
<name>A0ABR7N4V0_9FIRM</name>
<feature type="transmembrane region" description="Helical" evidence="1">
    <location>
        <begin position="75"/>
        <end position="94"/>
    </location>
</feature>
<sequence>MIKLELKKNIINVYLVISILLLYFTFLFGDSGHVLLDDTSTTIIGAVWNKFHNNWKMCSDSSFLVRMNAMWSDNTYLPILMPVICGLPGAMIYLEEIRTGNKRLILCRCSLKNYYISKILSNIVSSIVISCVSIFLYYVTLIIFYDNVPISDDSFQIIYFVFSGNMIQNSKDISLFCIVCKLIKGIVYFCFYSVMCGSFCYFMAVCCKDKYTAFGGSIFLCYVQSRVVEELFRKYVTDGATIAGTAADILNPIFLHFAGNSGFYQNREIWAVLLAFLFCIFNFGGGIFLSQKQLDISEG</sequence>
<reference evidence="2 3" key="1">
    <citation type="submission" date="2020-08" db="EMBL/GenBank/DDBJ databases">
        <title>Genome public.</title>
        <authorList>
            <person name="Liu C."/>
            <person name="Sun Q."/>
        </authorList>
    </citation>
    <scope>NUCLEOTIDE SEQUENCE [LARGE SCALE GENOMIC DNA]</scope>
    <source>
        <strain evidence="2 3">NSJ-37</strain>
    </source>
</reference>
<protein>
    <submittedName>
        <fullName evidence="2">Uncharacterized protein</fullName>
    </submittedName>
</protein>
<feature type="transmembrane region" description="Helical" evidence="1">
    <location>
        <begin position="269"/>
        <end position="289"/>
    </location>
</feature>
<feature type="transmembrane region" description="Helical" evidence="1">
    <location>
        <begin position="12"/>
        <end position="29"/>
    </location>
</feature>